<comment type="caution">
    <text evidence="1">The sequence shown here is derived from an EMBL/GenBank/DDBJ whole genome shotgun (WGS) entry which is preliminary data.</text>
</comment>
<keyword evidence="2" id="KW-1185">Reference proteome</keyword>
<accession>A0A9Q2HF42</accession>
<dbReference type="AlphaFoldDB" id="A0A9Q2HF42"/>
<dbReference type="EC" id="4.3.1.12" evidence="1"/>
<dbReference type="InterPro" id="IPR003462">
    <property type="entry name" value="ODC_Mu_crystall"/>
</dbReference>
<dbReference type="PANTHER" id="PTHR13812">
    <property type="entry name" value="KETIMINE REDUCTASE MU-CRYSTALLIN"/>
    <property type="match status" value="1"/>
</dbReference>
<dbReference type="InterPro" id="IPR023401">
    <property type="entry name" value="ODC_N"/>
</dbReference>
<organism evidence="1 2">
    <name type="scientific">Nosocomiicoccus ampullae</name>
    <dbReference type="NCBI Taxonomy" id="489910"/>
    <lineage>
        <taxon>Bacteria</taxon>
        <taxon>Bacillati</taxon>
        <taxon>Bacillota</taxon>
        <taxon>Bacilli</taxon>
        <taxon>Bacillales</taxon>
        <taxon>Staphylococcaceae</taxon>
        <taxon>Nosocomiicoccus</taxon>
    </lineage>
</organism>
<dbReference type="SUPFAM" id="SSF51735">
    <property type="entry name" value="NAD(P)-binding Rossmann-fold domains"/>
    <property type="match status" value="1"/>
</dbReference>
<dbReference type="Gene3D" id="3.30.1780.10">
    <property type="entry name" value="ornithine cyclodeaminase, domain 1"/>
    <property type="match status" value="1"/>
</dbReference>
<dbReference type="EMBL" id="JACHHF010000002">
    <property type="protein sequence ID" value="MBB5175421.1"/>
    <property type="molecule type" value="Genomic_DNA"/>
</dbReference>
<dbReference type="PANTHER" id="PTHR13812:SF19">
    <property type="entry name" value="KETIMINE REDUCTASE MU-CRYSTALLIN"/>
    <property type="match status" value="1"/>
</dbReference>
<keyword evidence="1" id="KW-0456">Lyase</keyword>
<dbReference type="Pfam" id="PF02423">
    <property type="entry name" value="OCD_Mu_crystall"/>
    <property type="match status" value="1"/>
</dbReference>
<gene>
    <name evidence="1" type="ORF">HNQ45_000291</name>
</gene>
<evidence type="ECO:0000313" key="1">
    <source>
        <dbReference type="EMBL" id="MBB5175421.1"/>
    </source>
</evidence>
<dbReference type="Proteomes" id="UP000579136">
    <property type="component" value="Unassembled WGS sequence"/>
</dbReference>
<dbReference type="GO" id="GO:0005737">
    <property type="term" value="C:cytoplasm"/>
    <property type="evidence" value="ECO:0007669"/>
    <property type="project" value="TreeGrafter"/>
</dbReference>
<dbReference type="PIRSF" id="PIRSF001439">
    <property type="entry name" value="CryM"/>
    <property type="match status" value="1"/>
</dbReference>
<dbReference type="RefSeq" id="WP_183672849.1">
    <property type="nucleotide sequence ID" value="NZ_CBCRYX010000001.1"/>
</dbReference>
<name>A0A9Q2HF42_9STAP</name>
<dbReference type="InterPro" id="IPR036291">
    <property type="entry name" value="NAD(P)-bd_dom_sf"/>
</dbReference>
<protein>
    <submittedName>
        <fullName evidence="1">Ornithine cyclodeaminase</fullName>
        <ecNumber evidence="1">4.3.1.12</ecNumber>
    </submittedName>
</protein>
<sequence>MKTFTDKEIEQVYKMDEAIKDTYNTLNTLNEGLIKMEQRTVIPVEGDKVMLYMPCVDNKEKFSAVKIISIYPDNAADGYPATQAVTVLTELEHGENVATLDASYLTKLRTGAMTGIATDLLSKKEAKELGIIGTGGMAFEQALGVLEVRDIKKIRLFNRTLSKCDNFKIRLEEHGVKADIEICEDVNDVTSASDIINTATNSTQAVFEDEHVKEGAHINGLGSYMPEMREIHTDSIKRARHVIFDDVDGVIEEAGEFIHAVESGDFKWNKAIGLKDALNQEFERNNSDITIFKSVGASYYDMSAAIGAYKKLV</sequence>
<dbReference type="GO" id="GO:0008473">
    <property type="term" value="F:ornithine cyclodeaminase activity"/>
    <property type="evidence" value="ECO:0007669"/>
    <property type="project" value="UniProtKB-EC"/>
</dbReference>
<proteinExistence type="predicted"/>
<evidence type="ECO:0000313" key="2">
    <source>
        <dbReference type="Proteomes" id="UP000579136"/>
    </source>
</evidence>
<dbReference type="Gene3D" id="3.40.50.720">
    <property type="entry name" value="NAD(P)-binding Rossmann-like Domain"/>
    <property type="match status" value="1"/>
</dbReference>
<reference evidence="1 2" key="1">
    <citation type="submission" date="2020-08" db="EMBL/GenBank/DDBJ databases">
        <title>Genomic Encyclopedia of Type Strains, Phase IV (KMG-IV): sequencing the most valuable type-strain genomes for metagenomic binning, comparative biology and taxonomic classification.</title>
        <authorList>
            <person name="Goeker M."/>
        </authorList>
    </citation>
    <scope>NUCLEOTIDE SEQUENCE [LARGE SCALE GENOMIC DNA]</scope>
    <source>
        <strain evidence="1 2">DSM 19163</strain>
    </source>
</reference>